<feature type="chain" id="PRO_5012784513" evidence="1">
    <location>
        <begin position="19"/>
        <end position="188"/>
    </location>
</feature>
<dbReference type="AlphaFoldDB" id="A0A255Z2K3"/>
<keyword evidence="3" id="KW-1185">Reference proteome</keyword>
<protein>
    <submittedName>
        <fullName evidence="2">Uncharacterized protein</fullName>
    </submittedName>
</protein>
<evidence type="ECO:0000313" key="3">
    <source>
        <dbReference type="Proteomes" id="UP000216605"/>
    </source>
</evidence>
<proteinExistence type="predicted"/>
<name>A0A255Z2K3_9FLAO</name>
<sequence length="188" mass="21096">MKKPILFFFILTCTIVTAQNKRSNTTADKPAVETAKPANEARNNDWDTLDKAFIALIDALIKGDKAKFVQLSLKEVDCVDCIGPTEITKDGAFVPAEFFFAVIGQKFTDSPVYKAMASRGYSFSTVVLKGFKPKVLPADYPDNLKLYDVWVETYRPGEFSKNHKGTSHSFRFVKVRGKFKFYGLTSLP</sequence>
<organism evidence="2 3">
    <name type="scientific">Flavobacterium cyanobacteriorum</name>
    <dbReference type="NCBI Taxonomy" id="2022802"/>
    <lineage>
        <taxon>Bacteria</taxon>
        <taxon>Pseudomonadati</taxon>
        <taxon>Bacteroidota</taxon>
        <taxon>Flavobacteriia</taxon>
        <taxon>Flavobacteriales</taxon>
        <taxon>Flavobacteriaceae</taxon>
        <taxon>Flavobacterium</taxon>
    </lineage>
</organism>
<keyword evidence="1" id="KW-0732">Signal</keyword>
<evidence type="ECO:0000256" key="1">
    <source>
        <dbReference type="SAM" id="SignalP"/>
    </source>
</evidence>
<reference evidence="2 3" key="1">
    <citation type="submission" date="2017-07" db="EMBL/GenBank/DDBJ databases">
        <title>Flavobacterium cyanobacteriorum sp. nov., isolated from cyanobacterial aggregates in a eutrophic lake.</title>
        <authorList>
            <person name="Cai H."/>
        </authorList>
    </citation>
    <scope>NUCLEOTIDE SEQUENCE [LARGE SCALE GENOMIC DNA]</scope>
    <source>
        <strain evidence="2 3">TH021</strain>
    </source>
</reference>
<comment type="caution">
    <text evidence="2">The sequence shown here is derived from an EMBL/GenBank/DDBJ whole genome shotgun (WGS) entry which is preliminary data.</text>
</comment>
<dbReference type="RefSeq" id="WP_094415413.1">
    <property type="nucleotide sequence ID" value="NZ_NOXV01000281.1"/>
</dbReference>
<accession>A0A255Z2K3</accession>
<gene>
    <name evidence="2" type="ORF">CHU92_10675</name>
</gene>
<dbReference type="OrthoDB" id="1161496at2"/>
<feature type="signal peptide" evidence="1">
    <location>
        <begin position="1"/>
        <end position="18"/>
    </location>
</feature>
<dbReference type="Proteomes" id="UP000216605">
    <property type="component" value="Unassembled WGS sequence"/>
</dbReference>
<dbReference type="EMBL" id="NOXV01000281">
    <property type="protein sequence ID" value="OYQ35669.1"/>
    <property type="molecule type" value="Genomic_DNA"/>
</dbReference>
<evidence type="ECO:0000313" key="2">
    <source>
        <dbReference type="EMBL" id="OYQ35669.1"/>
    </source>
</evidence>